<evidence type="ECO:0000259" key="8">
    <source>
        <dbReference type="PROSITE" id="PS50111"/>
    </source>
</evidence>
<dbReference type="Gene3D" id="6.10.340.10">
    <property type="match status" value="1"/>
</dbReference>
<evidence type="ECO:0000256" key="6">
    <source>
        <dbReference type="PROSITE-ProRule" id="PRU00284"/>
    </source>
</evidence>
<dbReference type="CDD" id="cd06225">
    <property type="entry name" value="HAMP"/>
    <property type="match status" value="1"/>
</dbReference>
<dbReference type="Proteomes" id="UP000288024">
    <property type="component" value="Unassembled WGS sequence"/>
</dbReference>
<keyword evidence="7" id="KW-1133">Transmembrane helix</keyword>
<evidence type="ECO:0000256" key="2">
    <source>
        <dbReference type="ARBA" id="ARBA00022475"/>
    </source>
</evidence>
<dbReference type="SMART" id="SM00283">
    <property type="entry name" value="MA"/>
    <property type="match status" value="1"/>
</dbReference>
<evidence type="ECO:0000259" key="9">
    <source>
        <dbReference type="PROSITE" id="PS50885"/>
    </source>
</evidence>
<dbReference type="PANTHER" id="PTHR32089">
    <property type="entry name" value="METHYL-ACCEPTING CHEMOTAXIS PROTEIN MCPB"/>
    <property type="match status" value="1"/>
</dbReference>
<keyword evidence="4 6" id="KW-0807">Transducer</keyword>
<evidence type="ECO:0000256" key="5">
    <source>
        <dbReference type="ARBA" id="ARBA00029447"/>
    </source>
</evidence>
<feature type="domain" description="Methyl-accepting transducer" evidence="8">
    <location>
        <begin position="273"/>
        <end position="509"/>
    </location>
</feature>
<dbReference type="InterPro" id="IPR024478">
    <property type="entry name" value="HlyB_4HB_MCP"/>
</dbReference>
<evidence type="ECO:0000313" key="11">
    <source>
        <dbReference type="Proteomes" id="UP000288024"/>
    </source>
</evidence>
<comment type="caution">
    <text evidence="10">The sequence shown here is derived from an EMBL/GenBank/DDBJ whole genome shotgun (WGS) entry which is preliminary data.</text>
</comment>
<dbReference type="PROSITE" id="PS50111">
    <property type="entry name" value="CHEMOTAXIS_TRANSDUC_2"/>
    <property type="match status" value="1"/>
</dbReference>
<dbReference type="Gene3D" id="1.10.287.950">
    <property type="entry name" value="Methyl-accepting chemotaxis protein"/>
    <property type="match status" value="1"/>
</dbReference>
<evidence type="ECO:0000313" key="10">
    <source>
        <dbReference type="EMBL" id="RVT63854.1"/>
    </source>
</evidence>
<dbReference type="Pfam" id="PF12729">
    <property type="entry name" value="4HB_MCP_1"/>
    <property type="match status" value="1"/>
</dbReference>
<dbReference type="GO" id="GO:0007165">
    <property type="term" value="P:signal transduction"/>
    <property type="evidence" value="ECO:0007669"/>
    <property type="project" value="UniProtKB-KW"/>
</dbReference>
<keyword evidence="7" id="KW-0812">Transmembrane</keyword>
<gene>
    <name evidence="10" type="ORF">EM808_11410</name>
</gene>
<name>A0A437KCP4_9BACI</name>
<dbReference type="InterPro" id="IPR004089">
    <property type="entry name" value="MCPsignal_dom"/>
</dbReference>
<reference evidence="10 11" key="1">
    <citation type="submission" date="2019-01" db="EMBL/GenBank/DDBJ databases">
        <title>Bacillus sp. M5HDSG1-1, whole genome shotgun sequence.</title>
        <authorList>
            <person name="Tuo L."/>
        </authorList>
    </citation>
    <scope>NUCLEOTIDE SEQUENCE [LARGE SCALE GENOMIC DNA]</scope>
    <source>
        <strain evidence="10 11">M5HDSG1-1</strain>
    </source>
</reference>
<feature type="domain" description="HAMP" evidence="9">
    <location>
        <begin position="201"/>
        <end position="254"/>
    </location>
</feature>
<evidence type="ECO:0000256" key="4">
    <source>
        <dbReference type="ARBA" id="ARBA00023224"/>
    </source>
</evidence>
<dbReference type="Pfam" id="PF00015">
    <property type="entry name" value="MCPsignal"/>
    <property type="match status" value="1"/>
</dbReference>
<dbReference type="PANTHER" id="PTHR32089:SF112">
    <property type="entry name" value="LYSOZYME-LIKE PROTEIN-RELATED"/>
    <property type="match status" value="1"/>
</dbReference>
<feature type="transmembrane region" description="Helical" evidence="7">
    <location>
        <begin position="180"/>
        <end position="204"/>
    </location>
</feature>
<dbReference type="PROSITE" id="PS50885">
    <property type="entry name" value="HAMP"/>
    <property type="match status" value="1"/>
</dbReference>
<comment type="subcellular location">
    <subcellularLocation>
        <location evidence="1">Cell membrane</location>
    </subcellularLocation>
</comment>
<dbReference type="CDD" id="cd11386">
    <property type="entry name" value="MCP_signal"/>
    <property type="match status" value="1"/>
</dbReference>
<dbReference type="AlphaFoldDB" id="A0A437KCP4"/>
<dbReference type="GO" id="GO:0005886">
    <property type="term" value="C:plasma membrane"/>
    <property type="evidence" value="ECO:0007669"/>
    <property type="project" value="UniProtKB-SubCell"/>
</dbReference>
<keyword evidence="11" id="KW-1185">Reference proteome</keyword>
<evidence type="ECO:0000256" key="3">
    <source>
        <dbReference type="ARBA" id="ARBA00023136"/>
    </source>
</evidence>
<dbReference type="Pfam" id="PF00672">
    <property type="entry name" value="HAMP"/>
    <property type="match status" value="1"/>
</dbReference>
<sequence>MGIRRKVFIGFGAILLFIIGFAVVGYWGNDRADDQMTKLIDKDYKLVSLANTLEENLSQRVIMARGYVLYGDENYKAQFAENAKESAVLMEEMENLIGDNADYADAVAKTEKWNNLITDQVIPAYEEGGFDAAIPLMEQYCQVWSSDAMDAWDKIKNSVDQQLTNTGDNIISENHAQKNVFMVMAVLTAVIALAVAAWLIYTVVKPIKVIEGRLTQISDNDLSGEPLHFNSRDEFQQLAIAVNTMVASLVGMIDRIKTTEGRLLDTSSQLLTARQDLEAQSRGILESFEQVTTGSLLQKDTANDMAATMAEGAKGIELIASSSLSVADYSIRVNDAANEGNKVIQNTLDELKGLNTTVTETVSVMENLGERTNRIGAISEVITNIAEQTNLLALNATIEAARAGEHGKGFAVVATEVRKLAENSKESAKEIADLIQAVKHDTETAVTSTLKSKSEMESSLFSANNAGLAFKNILASIENIVAQIQEISTTSEELSASVEEITASSEELAAIASENVDHVNAVASASESQTTTNEQVGRLINELNEMSKELNDTMDKFKL</sequence>
<evidence type="ECO:0000256" key="7">
    <source>
        <dbReference type="SAM" id="Phobius"/>
    </source>
</evidence>
<comment type="similarity">
    <text evidence="5">Belongs to the methyl-accepting chemotaxis (MCP) protein family.</text>
</comment>
<evidence type="ECO:0000256" key="1">
    <source>
        <dbReference type="ARBA" id="ARBA00004236"/>
    </source>
</evidence>
<dbReference type="InterPro" id="IPR003660">
    <property type="entry name" value="HAMP_dom"/>
</dbReference>
<dbReference type="SUPFAM" id="SSF58104">
    <property type="entry name" value="Methyl-accepting chemotaxis protein (MCP) signaling domain"/>
    <property type="match status" value="1"/>
</dbReference>
<dbReference type="SMART" id="SM00304">
    <property type="entry name" value="HAMP"/>
    <property type="match status" value="2"/>
</dbReference>
<dbReference type="EMBL" id="RZTZ01000003">
    <property type="protein sequence ID" value="RVT63854.1"/>
    <property type="molecule type" value="Genomic_DNA"/>
</dbReference>
<keyword evidence="2" id="KW-1003">Cell membrane</keyword>
<keyword evidence="3 7" id="KW-0472">Membrane</keyword>
<dbReference type="RefSeq" id="WP_127738330.1">
    <property type="nucleotide sequence ID" value="NZ_RZTZ01000003.1"/>
</dbReference>
<proteinExistence type="inferred from homology"/>
<accession>A0A437KCP4</accession>
<organism evidence="10 11">
    <name type="scientific">Niallia taxi</name>
    <dbReference type="NCBI Taxonomy" id="2499688"/>
    <lineage>
        <taxon>Bacteria</taxon>
        <taxon>Bacillati</taxon>
        <taxon>Bacillota</taxon>
        <taxon>Bacilli</taxon>
        <taxon>Bacillales</taxon>
        <taxon>Bacillaceae</taxon>
        <taxon>Niallia</taxon>
    </lineage>
</organism>
<feature type="transmembrane region" description="Helical" evidence="7">
    <location>
        <begin position="7"/>
        <end position="28"/>
    </location>
</feature>
<protein>
    <submittedName>
        <fullName evidence="10">Methyl-accepting chemotaxis protein</fullName>
    </submittedName>
</protein>